<protein>
    <submittedName>
        <fullName evidence="2">Uncharacterized protein</fullName>
    </submittedName>
</protein>
<accession>A0AAV4E2R9</accession>
<evidence type="ECO:0000313" key="3">
    <source>
        <dbReference type="Proteomes" id="UP000735302"/>
    </source>
</evidence>
<sequence>MAQWVAIAFCRGFEPHHRRPALTGGLKGKDHLVDWLYIQNLNQTKQKQFTQKDDLRLSGPPSGRGAGGGTRTRDRRVNADLKADSLTTVPPTPPNWRRSFSTLQQKRVANNFPPLILYINMLDCFSLENKSGVALDYNISKLIMTDRWTYQLKNNNSRNLKPERGRDPHLRRETSRTNELADNNLEPFKTGSCGADEGMRRPLLDLSLISCLLVIKTFTFSSGQDG</sequence>
<evidence type="ECO:0000313" key="2">
    <source>
        <dbReference type="EMBL" id="GFO50557.1"/>
    </source>
</evidence>
<dbReference type="EMBL" id="BLXT01008617">
    <property type="protein sequence ID" value="GFO50557.1"/>
    <property type="molecule type" value="Genomic_DNA"/>
</dbReference>
<proteinExistence type="predicted"/>
<reference evidence="2 3" key="1">
    <citation type="journal article" date="2021" name="Elife">
        <title>Chloroplast acquisition without the gene transfer in kleptoplastic sea slugs, Plakobranchus ocellatus.</title>
        <authorList>
            <person name="Maeda T."/>
            <person name="Takahashi S."/>
            <person name="Yoshida T."/>
            <person name="Shimamura S."/>
            <person name="Takaki Y."/>
            <person name="Nagai Y."/>
            <person name="Toyoda A."/>
            <person name="Suzuki Y."/>
            <person name="Arimoto A."/>
            <person name="Ishii H."/>
            <person name="Satoh N."/>
            <person name="Nishiyama T."/>
            <person name="Hasebe M."/>
            <person name="Maruyama T."/>
            <person name="Minagawa J."/>
            <person name="Obokata J."/>
            <person name="Shigenobu S."/>
        </authorList>
    </citation>
    <scope>NUCLEOTIDE SEQUENCE [LARGE SCALE GENOMIC DNA]</scope>
</reference>
<feature type="region of interest" description="Disordered" evidence="1">
    <location>
        <begin position="48"/>
        <end position="78"/>
    </location>
</feature>
<dbReference type="Proteomes" id="UP000735302">
    <property type="component" value="Unassembled WGS sequence"/>
</dbReference>
<feature type="compositionally biased region" description="Basic and acidic residues" evidence="1">
    <location>
        <begin position="160"/>
        <end position="176"/>
    </location>
</feature>
<dbReference type="AlphaFoldDB" id="A0AAV4E2R9"/>
<gene>
    <name evidence="2" type="ORF">PoB_007706200</name>
</gene>
<name>A0AAV4E2R9_9GAST</name>
<feature type="region of interest" description="Disordered" evidence="1">
    <location>
        <begin position="155"/>
        <end position="185"/>
    </location>
</feature>
<keyword evidence="3" id="KW-1185">Reference proteome</keyword>
<evidence type="ECO:0000256" key="1">
    <source>
        <dbReference type="SAM" id="MobiDB-lite"/>
    </source>
</evidence>
<comment type="caution">
    <text evidence="2">The sequence shown here is derived from an EMBL/GenBank/DDBJ whole genome shotgun (WGS) entry which is preliminary data.</text>
</comment>
<organism evidence="2 3">
    <name type="scientific">Plakobranchus ocellatus</name>
    <dbReference type="NCBI Taxonomy" id="259542"/>
    <lineage>
        <taxon>Eukaryota</taxon>
        <taxon>Metazoa</taxon>
        <taxon>Spiralia</taxon>
        <taxon>Lophotrochozoa</taxon>
        <taxon>Mollusca</taxon>
        <taxon>Gastropoda</taxon>
        <taxon>Heterobranchia</taxon>
        <taxon>Euthyneura</taxon>
        <taxon>Panpulmonata</taxon>
        <taxon>Sacoglossa</taxon>
        <taxon>Placobranchoidea</taxon>
        <taxon>Plakobranchidae</taxon>
        <taxon>Plakobranchus</taxon>
    </lineage>
</organism>